<evidence type="ECO:0000313" key="2">
    <source>
        <dbReference type="Proteomes" id="UP001179280"/>
    </source>
</evidence>
<keyword evidence="2" id="KW-1185">Reference proteome</keyword>
<dbReference type="Proteomes" id="UP001179280">
    <property type="component" value="Unassembled WGS sequence"/>
</dbReference>
<proteinExistence type="predicted"/>
<comment type="caution">
    <text evidence="1">The sequence shown here is derived from an EMBL/GenBank/DDBJ whole genome shotgun (WGS) entry which is preliminary data.</text>
</comment>
<name>A0ABS2SVW2_9BACI</name>
<dbReference type="Gene3D" id="3.40.50.720">
    <property type="entry name" value="NAD(P)-binding Rossmann-like Domain"/>
    <property type="match status" value="1"/>
</dbReference>
<sequence>MKHALVFGGTGMLAKTTSWLAEQADHTVVFARNKSRAGRISKKVSAIELDYTETEALKALIIKAIEENGPVDLVHTWIHGTAPKGMATIVTTVNQLQDQSWRLIHVKGSSESRESIDHPFEAAANRQVFYQEVKLGFEIENNQSRWLTHQEIADGTMEAISTSVESYTIGTLTPWEKRP</sequence>
<protein>
    <submittedName>
        <fullName evidence="1">NAD(P)-dependent dehydrogenase (Short-subunit alcohol dehydrogenase family)</fullName>
    </submittedName>
</protein>
<reference evidence="1" key="1">
    <citation type="submission" date="2021-01" db="EMBL/GenBank/DDBJ databases">
        <title>Genomic Encyclopedia of Type Strains, Phase IV (KMG-IV): sequencing the most valuable type-strain genomes for metagenomic binning, comparative biology and taxonomic classification.</title>
        <authorList>
            <person name="Goeker M."/>
        </authorList>
    </citation>
    <scope>NUCLEOTIDE SEQUENCE</scope>
    <source>
        <strain evidence="1">DSM 21943</strain>
    </source>
</reference>
<dbReference type="NCBIfam" id="NF006168">
    <property type="entry name" value="PRK08309.1"/>
    <property type="match status" value="1"/>
</dbReference>
<dbReference type="InterPro" id="IPR036291">
    <property type="entry name" value="NAD(P)-bd_dom_sf"/>
</dbReference>
<organism evidence="1 2">
    <name type="scientific">Shouchella xiaoxiensis</name>
    <dbReference type="NCBI Taxonomy" id="766895"/>
    <lineage>
        <taxon>Bacteria</taxon>
        <taxon>Bacillati</taxon>
        <taxon>Bacillota</taxon>
        <taxon>Bacilli</taxon>
        <taxon>Bacillales</taxon>
        <taxon>Bacillaceae</taxon>
        <taxon>Shouchella</taxon>
    </lineage>
</organism>
<accession>A0ABS2SVW2</accession>
<evidence type="ECO:0000313" key="1">
    <source>
        <dbReference type="EMBL" id="MBM7839647.1"/>
    </source>
</evidence>
<dbReference type="SUPFAM" id="SSF51735">
    <property type="entry name" value="NAD(P)-binding Rossmann-fold domains"/>
    <property type="match status" value="1"/>
</dbReference>
<gene>
    <name evidence="1" type="ORF">JOC54_002927</name>
</gene>
<dbReference type="RefSeq" id="WP_204466845.1">
    <property type="nucleotide sequence ID" value="NZ_JAFBCV010000009.1"/>
</dbReference>
<dbReference type="EMBL" id="JAFBCV010000009">
    <property type="protein sequence ID" value="MBM7839647.1"/>
    <property type="molecule type" value="Genomic_DNA"/>
</dbReference>